<evidence type="ECO:0000256" key="3">
    <source>
        <dbReference type="ARBA" id="ARBA00038471"/>
    </source>
</evidence>
<evidence type="ECO:0000313" key="7">
    <source>
        <dbReference type="EMBL" id="TYH96037.1"/>
    </source>
</evidence>
<dbReference type="Proteomes" id="UP000322667">
    <property type="component" value="Chromosome A12"/>
</dbReference>
<protein>
    <recommendedName>
        <fullName evidence="5">Pectinesterase inhibitor domain-containing protein</fullName>
    </recommendedName>
</protein>
<dbReference type="SMR" id="A0A5D2MX51"/>
<dbReference type="InterPro" id="IPR052421">
    <property type="entry name" value="PCW_Enzyme_Inhibitor"/>
</dbReference>
<keyword evidence="2" id="KW-1015">Disulfide bond</keyword>
<dbReference type="EMBL" id="CM017621">
    <property type="protein sequence ID" value="TYH96037.1"/>
    <property type="molecule type" value="Genomic_DNA"/>
</dbReference>
<dbReference type="GO" id="GO:0004857">
    <property type="term" value="F:enzyme inhibitor activity"/>
    <property type="evidence" value="ECO:0007669"/>
    <property type="project" value="InterPro"/>
</dbReference>
<comment type="similarity">
    <text evidence="3">Belongs to the PMEI family.</text>
</comment>
<organism evidence="6 8">
    <name type="scientific">Gossypium tomentosum</name>
    <name type="common">Hawaiian cotton</name>
    <name type="synonym">Gossypium sandvicense</name>
    <dbReference type="NCBI Taxonomy" id="34277"/>
    <lineage>
        <taxon>Eukaryota</taxon>
        <taxon>Viridiplantae</taxon>
        <taxon>Streptophyta</taxon>
        <taxon>Embryophyta</taxon>
        <taxon>Tracheophyta</taxon>
        <taxon>Spermatophyta</taxon>
        <taxon>Magnoliopsida</taxon>
        <taxon>eudicotyledons</taxon>
        <taxon>Gunneridae</taxon>
        <taxon>Pentapetalae</taxon>
        <taxon>rosids</taxon>
        <taxon>malvids</taxon>
        <taxon>Malvales</taxon>
        <taxon>Malvaceae</taxon>
        <taxon>Malvoideae</taxon>
        <taxon>Gossypium</taxon>
    </lineage>
</organism>
<dbReference type="Pfam" id="PF04043">
    <property type="entry name" value="PMEI"/>
    <property type="match status" value="1"/>
</dbReference>
<sequence>MKPIITNNVAVALSFFIFLSFYPLLNATKYSDMVNEICPSVNNTKLCSETLKNDLPDDIGASDSFIVRFVNIAKGNATEVSASIDKSIGSGGEGSEDLLALEKCQVDIRSAVQELGAAAGLVSYKEYTKARNHVADAKKFSHLCVKKLQPNTKLYGSVKTITELCEIVDAVLKI</sequence>
<proteinExistence type="inferred from homology"/>
<accession>A0A5D2MX51</accession>
<keyword evidence="8" id="KW-1185">Reference proteome</keyword>
<evidence type="ECO:0000313" key="6">
    <source>
        <dbReference type="EMBL" id="TYH96033.1"/>
    </source>
</evidence>
<dbReference type="SUPFAM" id="SSF101148">
    <property type="entry name" value="Plant invertase/pectin methylesterase inhibitor"/>
    <property type="match status" value="1"/>
</dbReference>
<dbReference type="AlphaFoldDB" id="A0A5D2MX51"/>
<name>A0A5D2MX51_GOSTO</name>
<feature type="domain" description="Pectinesterase inhibitor" evidence="5">
    <location>
        <begin position="33"/>
        <end position="168"/>
    </location>
</feature>
<dbReference type="InterPro" id="IPR006501">
    <property type="entry name" value="Pectinesterase_inhib_dom"/>
</dbReference>
<evidence type="ECO:0000256" key="4">
    <source>
        <dbReference type="SAM" id="SignalP"/>
    </source>
</evidence>
<dbReference type="InterPro" id="IPR035513">
    <property type="entry name" value="Invertase/methylesterase_inhib"/>
</dbReference>
<dbReference type="NCBIfam" id="TIGR01614">
    <property type="entry name" value="PME_inhib"/>
    <property type="match status" value="1"/>
</dbReference>
<gene>
    <name evidence="6" type="ORF">ES332_A12G150300v1</name>
    <name evidence="7" type="ORF">ES332_A12G150700v1</name>
</gene>
<dbReference type="PANTHER" id="PTHR36710">
    <property type="entry name" value="PECTINESTERASE INHIBITOR-LIKE"/>
    <property type="match status" value="1"/>
</dbReference>
<dbReference type="EMBL" id="CM017621">
    <property type="protein sequence ID" value="TYH96033.1"/>
    <property type="molecule type" value="Genomic_DNA"/>
</dbReference>
<evidence type="ECO:0000256" key="2">
    <source>
        <dbReference type="ARBA" id="ARBA00023157"/>
    </source>
</evidence>
<evidence type="ECO:0000256" key="1">
    <source>
        <dbReference type="ARBA" id="ARBA00022729"/>
    </source>
</evidence>
<evidence type="ECO:0000259" key="5">
    <source>
        <dbReference type="Pfam" id="PF04043"/>
    </source>
</evidence>
<feature type="chain" id="PRO_5044620102" description="Pectinesterase inhibitor domain-containing protein" evidence="4">
    <location>
        <begin position="28"/>
        <end position="174"/>
    </location>
</feature>
<dbReference type="PANTHER" id="PTHR36710:SF18">
    <property type="entry name" value="PECTINESTERASE INHIBITOR 5-RELATED"/>
    <property type="match status" value="1"/>
</dbReference>
<keyword evidence="1 4" id="KW-0732">Signal</keyword>
<dbReference type="Gene3D" id="1.20.140.40">
    <property type="entry name" value="Invertase/pectin methylesterase inhibitor family protein"/>
    <property type="match status" value="1"/>
</dbReference>
<reference evidence="6 8" key="1">
    <citation type="submission" date="2019-07" db="EMBL/GenBank/DDBJ databases">
        <title>WGS assembly of Gossypium tomentosum.</title>
        <authorList>
            <person name="Chen Z.J."/>
            <person name="Sreedasyam A."/>
            <person name="Ando A."/>
            <person name="Song Q."/>
            <person name="De L."/>
            <person name="Hulse-Kemp A."/>
            <person name="Ding M."/>
            <person name="Ye W."/>
            <person name="Kirkbride R."/>
            <person name="Jenkins J."/>
            <person name="Plott C."/>
            <person name="Lovell J."/>
            <person name="Lin Y.-M."/>
            <person name="Vaughn R."/>
            <person name="Liu B."/>
            <person name="Li W."/>
            <person name="Simpson S."/>
            <person name="Scheffler B."/>
            <person name="Saski C."/>
            <person name="Grover C."/>
            <person name="Hu G."/>
            <person name="Conover J."/>
            <person name="Carlson J."/>
            <person name="Shu S."/>
            <person name="Boston L."/>
            <person name="Williams M."/>
            <person name="Peterson D."/>
            <person name="Mcgee K."/>
            <person name="Jones D."/>
            <person name="Wendel J."/>
            <person name="Stelly D."/>
            <person name="Grimwood J."/>
            <person name="Schmutz J."/>
        </authorList>
    </citation>
    <scope>NUCLEOTIDE SEQUENCE [LARGE SCALE GENOMIC DNA]</scope>
    <source>
        <strain evidence="6">7179.01</strain>
    </source>
</reference>
<feature type="signal peptide" evidence="4">
    <location>
        <begin position="1"/>
        <end position="27"/>
    </location>
</feature>
<evidence type="ECO:0000313" key="8">
    <source>
        <dbReference type="Proteomes" id="UP000322667"/>
    </source>
</evidence>